<dbReference type="Proteomes" id="UP001218188">
    <property type="component" value="Unassembled WGS sequence"/>
</dbReference>
<name>A0AAD6T2Y5_9AGAR</name>
<comment type="caution">
    <text evidence="1">The sequence shown here is derived from an EMBL/GenBank/DDBJ whole genome shotgun (WGS) entry which is preliminary data.</text>
</comment>
<accession>A0AAD6T2Y5</accession>
<organism evidence="1 2">
    <name type="scientific">Mycena alexandri</name>
    <dbReference type="NCBI Taxonomy" id="1745969"/>
    <lineage>
        <taxon>Eukaryota</taxon>
        <taxon>Fungi</taxon>
        <taxon>Dikarya</taxon>
        <taxon>Basidiomycota</taxon>
        <taxon>Agaricomycotina</taxon>
        <taxon>Agaricomycetes</taxon>
        <taxon>Agaricomycetidae</taxon>
        <taxon>Agaricales</taxon>
        <taxon>Marasmiineae</taxon>
        <taxon>Mycenaceae</taxon>
        <taxon>Mycena</taxon>
    </lineage>
</organism>
<keyword evidence="2" id="KW-1185">Reference proteome</keyword>
<proteinExistence type="predicted"/>
<evidence type="ECO:0000313" key="2">
    <source>
        <dbReference type="Proteomes" id="UP001218188"/>
    </source>
</evidence>
<reference evidence="1" key="1">
    <citation type="submission" date="2023-03" db="EMBL/GenBank/DDBJ databases">
        <title>Massive genome expansion in bonnet fungi (Mycena s.s.) driven by repeated elements and novel gene families across ecological guilds.</title>
        <authorList>
            <consortium name="Lawrence Berkeley National Laboratory"/>
            <person name="Harder C.B."/>
            <person name="Miyauchi S."/>
            <person name="Viragh M."/>
            <person name="Kuo A."/>
            <person name="Thoen E."/>
            <person name="Andreopoulos B."/>
            <person name="Lu D."/>
            <person name="Skrede I."/>
            <person name="Drula E."/>
            <person name="Henrissat B."/>
            <person name="Morin E."/>
            <person name="Kohler A."/>
            <person name="Barry K."/>
            <person name="LaButti K."/>
            <person name="Morin E."/>
            <person name="Salamov A."/>
            <person name="Lipzen A."/>
            <person name="Mereny Z."/>
            <person name="Hegedus B."/>
            <person name="Baldrian P."/>
            <person name="Stursova M."/>
            <person name="Weitz H."/>
            <person name="Taylor A."/>
            <person name="Grigoriev I.V."/>
            <person name="Nagy L.G."/>
            <person name="Martin F."/>
            <person name="Kauserud H."/>
        </authorList>
    </citation>
    <scope>NUCLEOTIDE SEQUENCE</scope>
    <source>
        <strain evidence="1">CBHHK200</strain>
    </source>
</reference>
<sequence length="285" mass="31826">MEDDHSDLNEGDAHSEDYSVIYSTRRGIESFGIRSKIRRIQLFCPSLTLSKSLHEAPLLDFSIIKTPARIGLLLKRGRLGARSSLAFRCATSGLALVHFVLRRVGRVEIFPKRLSFDIATHHYNRTADPLADNAIARNSRGTYEDFKKTSLLSQTPIFSHFGPQARCPFPVSSLSWTSAQCDSSSGSSIPLLYQDFCPPTSLSLASLALKLLVAWTSKTVNEDLKLPSTMMKTSGFPQPQPQKTLLYFPGPSKHRKRSQTIAKGPEFSAHLFKIFKSHDRTGDER</sequence>
<gene>
    <name evidence="1" type="ORF">C8F04DRAFT_1231893</name>
</gene>
<evidence type="ECO:0000313" key="1">
    <source>
        <dbReference type="EMBL" id="KAJ7038776.1"/>
    </source>
</evidence>
<dbReference type="EMBL" id="JARJCM010000030">
    <property type="protein sequence ID" value="KAJ7038776.1"/>
    <property type="molecule type" value="Genomic_DNA"/>
</dbReference>
<protein>
    <submittedName>
        <fullName evidence="1">Uncharacterized protein</fullName>
    </submittedName>
</protein>
<dbReference type="AlphaFoldDB" id="A0AAD6T2Y5"/>